<dbReference type="PROSITE" id="PS51892">
    <property type="entry name" value="SUBTILASE"/>
    <property type="match status" value="1"/>
</dbReference>
<dbReference type="InterPro" id="IPR036852">
    <property type="entry name" value="Peptidase_S8/S53_dom_sf"/>
</dbReference>
<feature type="compositionally biased region" description="Basic and acidic residues" evidence="5">
    <location>
        <begin position="1717"/>
        <end position="1730"/>
    </location>
</feature>
<feature type="signal peptide" evidence="7">
    <location>
        <begin position="1"/>
        <end position="24"/>
    </location>
</feature>
<dbReference type="InterPro" id="IPR003903">
    <property type="entry name" value="UIM_dom"/>
</dbReference>
<dbReference type="InterPro" id="IPR008979">
    <property type="entry name" value="Galactose-bd-like_sf"/>
</dbReference>
<feature type="compositionally biased region" description="Basic and acidic residues" evidence="5">
    <location>
        <begin position="1738"/>
        <end position="1748"/>
    </location>
</feature>
<feature type="region of interest" description="Disordered" evidence="5">
    <location>
        <begin position="1717"/>
        <end position="1753"/>
    </location>
</feature>
<dbReference type="InterPro" id="IPR023828">
    <property type="entry name" value="Peptidase_S8_Ser-AS"/>
</dbReference>
<dbReference type="SMART" id="SM00726">
    <property type="entry name" value="UIM"/>
    <property type="match status" value="3"/>
</dbReference>
<dbReference type="EMBL" id="JALJOT010000002">
    <property type="protein sequence ID" value="KAK9917095.1"/>
    <property type="molecule type" value="Genomic_DNA"/>
</dbReference>
<feature type="domain" description="Peptidase S8/S53" evidence="8">
    <location>
        <begin position="324"/>
        <end position="750"/>
    </location>
</feature>
<dbReference type="PROSITE" id="PS00138">
    <property type="entry name" value="SUBTILASE_SER"/>
    <property type="match status" value="1"/>
</dbReference>
<feature type="domain" description="PA" evidence="9">
    <location>
        <begin position="581"/>
        <end position="661"/>
    </location>
</feature>
<feature type="chain" id="PRO_5047365317" description="Subtilisin-like protein" evidence="7">
    <location>
        <begin position="25"/>
        <end position="1778"/>
    </location>
</feature>
<dbReference type="InterPro" id="IPR051048">
    <property type="entry name" value="Peptidase_S8/S53_subtilisin"/>
</dbReference>
<dbReference type="InterPro" id="IPR015500">
    <property type="entry name" value="Peptidase_S8_subtilisin-rel"/>
</dbReference>
<dbReference type="Pfam" id="PF02225">
    <property type="entry name" value="PA"/>
    <property type="match status" value="1"/>
</dbReference>
<feature type="active site" description="Charge relay system" evidence="4">
    <location>
        <position position="388"/>
    </location>
</feature>
<keyword evidence="6" id="KW-0812">Transmembrane</keyword>
<reference evidence="10 11" key="1">
    <citation type="journal article" date="2024" name="Nat. Commun.">
        <title>Phylogenomics reveals the evolutionary origins of lichenization in chlorophyte algae.</title>
        <authorList>
            <person name="Puginier C."/>
            <person name="Libourel C."/>
            <person name="Otte J."/>
            <person name="Skaloud P."/>
            <person name="Haon M."/>
            <person name="Grisel S."/>
            <person name="Petersen M."/>
            <person name="Berrin J.G."/>
            <person name="Delaux P.M."/>
            <person name="Dal Grande F."/>
            <person name="Keller J."/>
        </authorList>
    </citation>
    <scope>NUCLEOTIDE SEQUENCE [LARGE SCALE GENOMIC DNA]</scope>
    <source>
        <strain evidence="10 11">SAG 216-7</strain>
    </source>
</reference>
<evidence type="ECO:0000256" key="2">
    <source>
        <dbReference type="ARBA" id="ARBA00022801"/>
    </source>
</evidence>
<dbReference type="SUPFAM" id="SSF52743">
    <property type="entry name" value="Subtilisin-like"/>
    <property type="match status" value="1"/>
</dbReference>
<keyword evidence="6" id="KW-1133">Transmembrane helix</keyword>
<dbReference type="PRINTS" id="PR00723">
    <property type="entry name" value="SUBTILISIN"/>
</dbReference>
<dbReference type="Proteomes" id="UP001491310">
    <property type="component" value="Unassembled WGS sequence"/>
</dbReference>
<sequence>MMAFGKPARSVPCILLALAQLILAACLPTVWPIVHLHTATIDTRTHPQWHQMQRRGLQETRGLVTSDDRWGVLRNSEQFLISMQAPLQEESLMRVKEVLNDHGGWLSSYVPDSSMLGVGPSSSAEALRQNLGVLWVGEYRPEYKLAEDWGPLLEDAAAGKLHATLQQHHEQLRTANGSFRGTLAPDLGPGGGYNVVILVHFPTVRNGTAARLTGSGAVPGFAPAEAAAADWAAEAEWRYGGAVRLRPESHTVLAVSAEPHLLQEVLVWLAEQPAVHWLAPRAAVRLHNWQGSAIVQSGNAAPDAPVQLAQDRGSHPIWAAGLTGAGQIVGAGDSGIDRNNCFFSDPNVDWKAGLSTDRASGVVTFSSETHRKIRLYREQADDIDNNGHGTHTVASLLGSPFDISNINNLDYRGLAPDAKVAFIDLASGTTGGIFTPQDLSENYYPFSYSVGARVHSDSWGSGAAAQDYDFMASEVDLFTWENQDFTAVFAAGNEGFTGKSGGLTTVTSPATSKNCICAGATNTAYQQTPSTASSQYTVHRMSISQLLNGGSQVVDNYRVMQASFGNSIRSLFGQQLALSVAHPADGCAALDNEADVAGTVVLVLRGTCFFAVKALNAQTAGAKAILVYDDQINDYFVPASDGSLSGISIPSGAIPRRLGQLLVSSSLAGGKLTASFSEAPPLANAYDSLAEFSSKGPTKDGRVKPDLLAPGTLQSAYTDGANTCSLRYMEGTSMATPLIAGSAALVRQYFLTGFYPSGAPVPANQFAPSGALVKAVLLGGAAGLDGFESDTGLPLAPPPSFRQGFGRVHLGRSLPLQGSGPGWNLQVVDMANLSTGQAHQYCVRGLGGPLSVTLVWHDYPAAVSAKKALVNDLDLTIRAAGLNGVPLLGNGGGIGSGDSFAPDRTNNVEQVSVSYLPPGEVAIEVKAFQTFSTHGPQKYALAVLGKFSGILASPGNPANGGTAPPGTCHIVVTTITRGPQGLTNQRSVAFTFTTATGNPSGVKFECALTPGNAKPGNASTAYKACTSPATYADLADGDYTFNARAQGEDSADSRSFTKDTVPPKLSFNASQPESGTASPTASLSWAADDASPVGYRCQLSATSANAGALQPAVRALLPAGPLPAPALGLGSWADCVPPLQLYWLLPGSWRFEVQGQDAAGNAAAQNLIAEWNVVMDAGEQYARITDGPFGPTANSTAQFSLLALEGGGVQETTAVTNASFECRLTGRSDQSSYKGSTVWSPCDDATAFRGLKDGDYTFWARISGHDDSLDASAAGSNFTVDTSSPVLTIRSAPPAVTTTSNVSVEFDADKPGTNFSCQLTNIGNDSAGNAQPAPCASPAGWTALPDGRYSFSLAAADRLGNRAAPVYASFLIDTTPPVIADVAYPFATRNTSVTVTFNASDSGSGVNFTQCRMRPQKLAFSSDSAQLKGPRYEWAACASPISFRDLAEGKWGLSLRSQDNAGLISQTSEAEVYVTRTPPNATVVGGPSGGTASPSTVTFSFASQVSGSGAGAPIAYSLCLLQPVDNSQVAGLQQAGGDPWGTGNVNVQLKSINSMAATSWSKCSSPAEFKGLRSGNYSFQVRSVDAAGNIGAASRAYGFTVDDTLPIPGESAQAGWFTGWHRIAVIAGAAAAGVIILALLLCACLRRRRRLHRLRSEGPIGAAVYPAAQHDPALAAAVQASLAEQQRHSAATAPDSRMRAALVESLEEERMRRALERSLLEQRSPRRGEGVRQPPAREGSEADMRRALQESLEEDQLRRVLADSERSAAMSTAPLWNK</sequence>
<protein>
    <recommendedName>
        <fullName evidence="12">Subtilisin-like protein</fullName>
    </recommendedName>
</protein>
<evidence type="ECO:0000313" key="10">
    <source>
        <dbReference type="EMBL" id="KAK9917095.1"/>
    </source>
</evidence>
<feature type="active site" description="Charge relay system" evidence="4">
    <location>
        <position position="733"/>
    </location>
</feature>
<evidence type="ECO:0008006" key="12">
    <source>
        <dbReference type="Google" id="ProtNLM"/>
    </source>
</evidence>
<evidence type="ECO:0000256" key="3">
    <source>
        <dbReference type="ARBA" id="ARBA00022825"/>
    </source>
</evidence>
<dbReference type="PROSITE" id="PS51257">
    <property type="entry name" value="PROKAR_LIPOPROTEIN"/>
    <property type="match status" value="1"/>
</dbReference>
<dbReference type="CDD" id="cd00538">
    <property type="entry name" value="PA"/>
    <property type="match status" value="1"/>
</dbReference>
<dbReference type="Pfam" id="PF00082">
    <property type="entry name" value="Peptidase_S8"/>
    <property type="match status" value="1"/>
</dbReference>
<dbReference type="PANTHER" id="PTHR43399">
    <property type="entry name" value="SUBTILISIN-RELATED"/>
    <property type="match status" value="1"/>
</dbReference>
<evidence type="ECO:0000256" key="1">
    <source>
        <dbReference type="ARBA" id="ARBA00022670"/>
    </source>
</evidence>
<dbReference type="InterPro" id="IPR013783">
    <property type="entry name" value="Ig-like_fold"/>
</dbReference>
<dbReference type="Gene3D" id="3.50.30.30">
    <property type="match status" value="1"/>
</dbReference>
<organism evidence="10 11">
    <name type="scientific">Coccomyxa subellipsoidea</name>
    <dbReference type="NCBI Taxonomy" id="248742"/>
    <lineage>
        <taxon>Eukaryota</taxon>
        <taxon>Viridiplantae</taxon>
        <taxon>Chlorophyta</taxon>
        <taxon>core chlorophytes</taxon>
        <taxon>Trebouxiophyceae</taxon>
        <taxon>Trebouxiophyceae incertae sedis</taxon>
        <taxon>Coccomyxaceae</taxon>
        <taxon>Coccomyxa</taxon>
    </lineage>
</organism>
<dbReference type="CDD" id="cd04842">
    <property type="entry name" value="Peptidases_S8_Kp43_protease"/>
    <property type="match status" value="1"/>
</dbReference>
<evidence type="ECO:0000256" key="4">
    <source>
        <dbReference type="PROSITE-ProRule" id="PRU01240"/>
    </source>
</evidence>
<keyword evidence="6" id="KW-0472">Membrane</keyword>
<dbReference type="InterPro" id="IPR046450">
    <property type="entry name" value="PA_dom_sf"/>
</dbReference>
<keyword evidence="1 4" id="KW-0645">Protease</keyword>
<keyword evidence="11" id="KW-1185">Reference proteome</keyword>
<comment type="similarity">
    <text evidence="4">Belongs to the peptidase S8 family.</text>
</comment>
<keyword evidence="3 4" id="KW-0720">Serine protease</keyword>
<dbReference type="InterPro" id="IPR000209">
    <property type="entry name" value="Peptidase_S8/S53_dom"/>
</dbReference>
<feature type="compositionally biased region" description="Polar residues" evidence="5">
    <location>
        <begin position="1067"/>
        <end position="1083"/>
    </location>
</feature>
<dbReference type="InterPro" id="IPR003137">
    <property type="entry name" value="PA_domain"/>
</dbReference>
<keyword evidence="2 4" id="KW-0378">Hydrolase</keyword>
<dbReference type="Gene3D" id="2.60.40.10">
    <property type="entry name" value="Immunoglobulins"/>
    <property type="match status" value="1"/>
</dbReference>
<dbReference type="Gene3D" id="3.40.50.200">
    <property type="entry name" value="Peptidase S8/S53 domain"/>
    <property type="match status" value="2"/>
</dbReference>
<evidence type="ECO:0000313" key="11">
    <source>
        <dbReference type="Proteomes" id="UP001491310"/>
    </source>
</evidence>
<evidence type="ECO:0000256" key="7">
    <source>
        <dbReference type="SAM" id="SignalP"/>
    </source>
</evidence>
<dbReference type="PANTHER" id="PTHR43399:SF5">
    <property type="entry name" value="PEPTIDASE S8 FAMILY WITH PROTEASE-ASSOCIATED DOMAIN"/>
    <property type="match status" value="1"/>
</dbReference>
<dbReference type="SUPFAM" id="SSF52025">
    <property type="entry name" value="PA domain"/>
    <property type="match status" value="1"/>
</dbReference>
<dbReference type="InterPro" id="IPR034058">
    <property type="entry name" value="TagA/B/C/D_pept_dom"/>
</dbReference>
<feature type="transmembrane region" description="Helical" evidence="6">
    <location>
        <begin position="1623"/>
        <end position="1645"/>
    </location>
</feature>
<keyword evidence="7" id="KW-0732">Signal</keyword>
<dbReference type="SUPFAM" id="SSF49785">
    <property type="entry name" value="Galactose-binding domain-like"/>
    <property type="match status" value="1"/>
</dbReference>
<comment type="caution">
    <text evidence="10">The sequence shown here is derived from an EMBL/GenBank/DDBJ whole genome shotgun (WGS) entry which is preliminary data.</text>
</comment>
<accession>A0ABR2Z0A1</accession>
<dbReference type="Gene3D" id="2.60.120.380">
    <property type="match status" value="1"/>
</dbReference>
<evidence type="ECO:0000259" key="8">
    <source>
        <dbReference type="Pfam" id="PF00082"/>
    </source>
</evidence>
<evidence type="ECO:0000256" key="5">
    <source>
        <dbReference type="SAM" id="MobiDB-lite"/>
    </source>
</evidence>
<evidence type="ECO:0000259" key="9">
    <source>
        <dbReference type="Pfam" id="PF02225"/>
    </source>
</evidence>
<gene>
    <name evidence="10" type="ORF">WJX75_000846</name>
</gene>
<evidence type="ECO:0000256" key="6">
    <source>
        <dbReference type="SAM" id="Phobius"/>
    </source>
</evidence>
<name>A0ABR2Z0A1_9CHLO</name>
<feature type="region of interest" description="Disordered" evidence="5">
    <location>
        <begin position="1046"/>
        <end position="1083"/>
    </location>
</feature>
<proteinExistence type="inferred from homology"/>
<feature type="active site" description="Charge relay system" evidence="4">
    <location>
        <position position="333"/>
    </location>
</feature>